<dbReference type="PROSITE" id="PS51257">
    <property type="entry name" value="PROKAR_LIPOPROTEIN"/>
    <property type="match status" value="1"/>
</dbReference>
<feature type="chain" id="PRO_5021964109" evidence="1">
    <location>
        <begin position="21"/>
        <end position="109"/>
    </location>
</feature>
<dbReference type="AlphaFoldDB" id="A0A517VTN7"/>
<dbReference type="KEGG" id="gaw:V144x_18250"/>
<reference evidence="2 3" key="1">
    <citation type="submission" date="2019-03" db="EMBL/GenBank/DDBJ databases">
        <title>Deep-cultivation of Planctomycetes and their phenomic and genomic characterization uncovers novel biology.</title>
        <authorList>
            <person name="Wiegand S."/>
            <person name="Jogler M."/>
            <person name="Boedeker C."/>
            <person name="Pinto D."/>
            <person name="Vollmers J."/>
            <person name="Rivas-Marin E."/>
            <person name="Kohn T."/>
            <person name="Peeters S.H."/>
            <person name="Heuer A."/>
            <person name="Rast P."/>
            <person name="Oberbeckmann S."/>
            <person name="Bunk B."/>
            <person name="Jeske O."/>
            <person name="Meyerdierks A."/>
            <person name="Storesund J.E."/>
            <person name="Kallscheuer N."/>
            <person name="Luecker S."/>
            <person name="Lage O.M."/>
            <person name="Pohl T."/>
            <person name="Merkel B.J."/>
            <person name="Hornburger P."/>
            <person name="Mueller R.-W."/>
            <person name="Bruemmer F."/>
            <person name="Labrenz M."/>
            <person name="Spormann A.M."/>
            <person name="Op den Camp H."/>
            <person name="Overmann J."/>
            <person name="Amann R."/>
            <person name="Jetten M.S.M."/>
            <person name="Mascher T."/>
            <person name="Medema M.H."/>
            <person name="Devos D.P."/>
            <person name="Kaster A.-K."/>
            <person name="Ovreas L."/>
            <person name="Rohde M."/>
            <person name="Galperin M.Y."/>
            <person name="Jogler C."/>
        </authorList>
    </citation>
    <scope>NUCLEOTIDE SEQUENCE [LARGE SCALE GENOMIC DNA]</scope>
    <source>
        <strain evidence="2 3">V144</strain>
    </source>
</reference>
<gene>
    <name evidence="2" type="ORF">V144x_18250</name>
</gene>
<evidence type="ECO:0000313" key="2">
    <source>
        <dbReference type="EMBL" id="QDT96371.1"/>
    </source>
</evidence>
<evidence type="ECO:0000256" key="1">
    <source>
        <dbReference type="SAM" id="SignalP"/>
    </source>
</evidence>
<sequence precursor="true">MKIASTVLLLVLFISITGCGGATNDTAGDSDGSATNNITSTADMKTALESIAKTGEMGSAAMGFRETLEGLKQSDAAKADKLLADLDKLEAASSPAAVKKIAKQMVDKL</sequence>
<name>A0A517VTN7_9PLAN</name>
<proteinExistence type="predicted"/>
<dbReference type="EMBL" id="CP037920">
    <property type="protein sequence ID" value="QDT96371.1"/>
    <property type="molecule type" value="Genomic_DNA"/>
</dbReference>
<keyword evidence="1" id="KW-0732">Signal</keyword>
<evidence type="ECO:0000313" key="3">
    <source>
        <dbReference type="Proteomes" id="UP000318704"/>
    </source>
</evidence>
<dbReference type="Proteomes" id="UP000318704">
    <property type="component" value="Chromosome"/>
</dbReference>
<protein>
    <submittedName>
        <fullName evidence="2">Uncharacterized protein</fullName>
    </submittedName>
</protein>
<accession>A0A517VTN7</accession>
<feature type="signal peptide" evidence="1">
    <location>
        <begin position="1"/>
        <end position="20"/>
    </location>
</feature>
<dbReference type="RefSeq" id="WP_144984368.1">
    <property type="nucleotide sequence ID" value="NZ_CP037920.1"/>
</dbReference>
<organism evidence="2 3">
    <name type="scientific">Gimesia aquarii</name>
    <dbReference type="NCBI Taxonomy" id="2527964"/>
    <lineage>
        <taxon>Bacteria</taxon>
        <taxon>Pseudomonadati</taxon>
        <taxon>Planctomycetota</taxon>
        <taxon>Planctomycetia</taxon>
        <taxon>Planctomycetales</taxon>
        <taxon>Planctomycetaceae</taxon>
        <taxon>Gimesia</taxon>
    </lineage>
</organism>